<sequence>MWEPSVSPLEVITAEFDDLEIESPYQKRMWTSERISEDWKRWVMDKTPKKGDVAICANNLLSISAPWSCCALEMLLTNALERIKLGFERDAPAPISIPVKINFIDFKAAFDSIQRDSLWKIVDSYGKLINIMKNTYDG</sequence>
<reference evidence="1" key="1">
    <citation type="journal article" date="2023" name="G3 (Bethesda)">
        <title>Whole genome assembly and annotation of the endangered Caribbean coral Acropora cervicornis.</title>
        <authorList>
            <person name="Selwyn J.D."/>
            <person name="Vollmer S.V."/>
        </authorList>
    </citation>
    <scope>NUCLEOTIDE SEQUENCE</scope>
    <source>
        <strain evidence="1">K2</strain>
    </source>
</reference>
<dbReference type="EMBL" id="JARQWQ010000127">
    <property type="protein sequence ID" value="KAK2549336.1"/>
    <property type="molecule type" value="Genomic_DNA"/>
</dbReference>
<reference evidence="1" key="2">
    <citation type="journal article" date="2023" name="Science">
        <title>Genomic signatures of disease resistance in endangered staghorn corals.</title>
        <authorList>
            <person name="Vollmer S.V."/>
            <person name="Selwyn J.D."/>
            <person name="Despard B.A."/>
            <person name="Roesel C.L."/>
        </authorList>
    </citation>
    <scope>NUCLEOTIDE SEQUENCE</scope>
    <source>
        <strain evidence="1">K2</strain>
    </source>
</reference>
<accession>A0AAD9PUX6</accession>
<comment type="caution">
    <text evidence="1">The sequence shown here is derived from an EMBL/GenBank/DDBJ whole genome shotgun (WGS) entry which is preliminary data.</text>
</comment>
<name>A0AAD9PUX6_ACRCE</name>
<evidence type="ECO:0008006" key="3">
    <source>
        <dbReference type="Google" id="ProtNLM"/>
    </source>
</evidence>
<dbReference type="AlphaFoldDB" id="A0AAD9PUX6"/>
<protein>
    <recommendedName>
        <fullName evidence="3">Reverse transcriptase domain-containing protein</fullName>
    </recommendedName>
</protein>
<organism evidence="1 2">
    <name type="scientific">Acropora cervicornis</name>
    <name type="common">Staghorn coral</name>
    <dbReference type="NCBI Taxonomy" id="6130"/>
    <lineage>
        <taxon>Eukaryota</taxon>
        <taxon>Metazoa</taxon>
        <taxon>Cnidaria</taxon>
        <taxon>Anthozoa</taxon>
        <taxon>Hexacorallia</taxon>
        <taxon>Scleractinia</taxon>
        <taxon>Astrocoeniina</taxon>
        <taxon>Acroporidae</taxon>
        <taxon>Acropora</taxon>
    </lineage>
</organism>
<keyword evidence="2" id="KW-1185">Reference proteome</keyword>
<dbReference type="Proteomes" id="UP001249851">
    <property type="component" value="Unassembled WGS sequence"/>
</dbReference>
<proteinExistence type="predicted"/>
<evidence type="ECO:0000313" key="2">
    <source>
        <dbReference type="Proteomes" id="UP001249851"/>
    </source>
</evidence>
<gene>
    <name evidence="1" type="ORF">P5673_030160</name>
</gene>
<evidence type="ECO:0000313" key="1">
    <source>
        <dbReference type="EMBL" id="KAK2549336.1"/>
    </source>
</evidence>